<evidence type="ECO:0000256" key="2">
    <source>
        <dbReference type="PIRSR" id="PIRSR005962-1"/>
    </source>
</evidence>
<dbReference type="InterPro" id="IPR017439">
    <property type="entry name" value="Amidohydrolase"/>
</dbReference>
<keyword evidence="1 4" id="KW-0378">Hydrolase</keyword>
<keyword evidence="5" id="KW-1185">Reference proteome</keyword>
<dbReference type="Pfam" id="PF01546">
    <property type="entry name" value="Peptidase_M20"/>
    <property type="match status" value="1"/>
</dbReference>
<organism evidence="4 5">
    <name type="scientific">Albidovulum aquaemixtae</name>
    <dbReference type="NCBI Taxonomy" id="1542388"/>
    <lineage>
        <taxon>Bacteria</taxon>
        <taxon>Pseudomonadati</taxon>
        <taxon>Pseudomonadota</taxon>
        <taxon>Alphaproteobacteria</taxon>
        <taxon>Rhodobacterales</taxon>
        <taxon>Paracoccaceae</taxon>
        <taxon>Albidovulum</taxon>
    </lineage>
</organism>
<evidence type="ECO:0000256" key="1">
    <source>
        <dbReference type="ARBA" id="ARBA00022801"/>
    </source>
</evidence>
<dbReference type="PANTHER" id="PTHR11014">
    <property type="entry name" value="PEPTIDASE M20 FAMILY MEMBER"/>
    <property type="match status" value="1"/>
</dbReference>
<accession>A0A2R8B744</accession>
<dbReference type="Proteomes" id="UP000244924">
    <property type="component" value="Unassembled WGS sequence"/>
</dbReference>
<dbReference type="SUPFAM" id="SSF53187">
    <property type="entry name" value="Zn-dependent exopeptidases"/>
    <property type="match status" value="1"/>
</dbReference>
<dbReference type="InterPro" id="IPR002933">
    <property type="entry name" value="Peptidase_M20"/>
</dbReference>
<dbReference type="InterPro" id="IPR011650">
    <property type="entry name" value="Peptidase_M20_dimer"/>
</dbReference>
<reference evidence="4 5" key="1">
    <citation type="submission" date="2018-03" db="EMBL/GenBank/DDBJ databases">
        <authorList>
            <person name="Keele B.F."/>
        </authorList>
    </citation>
    <scope>NUCLEOTIDE SEQUENCE [LARGE SCALE GENOMIC DNA]</scope>
    <source>
        <strain evidence="4 5">CECT 8626</strain>
    </source>
</reference>
<evidence type="ECO:0000313" key="5">
    <source>
        <dbReference type="Proteomes" id="UP000244924"/>
    </source>
</evidence>
<dbReference type="InterPro" id="IPR036264">
    <property type="entry name" value="Bact_exopeptidase_dim_dom"/>
</dbReference>
<feature type="binding site" evidence="2">
    <location>
        <position position="358"/>
    </location>
    <ligand>
        <name>Mn(2+)</name>
        <dbReference type="ChEBI" id="CHEBI:29035"/>
        <label>2</label>
    </ligand>
</feature>
<gene>
    <name evidence="4" type="primary">yxeP_2</name>
    <name evidence="4" type="ORF">DEA8626_01889</name>
</gene>
<dbReference type="CDD" id="cd05666">
    <property type="entry name" value="M20_Acy1-like"/>
    <property type="match status" value="1"/>
</dbReference>
<proteinExistence type="predicted"/>
<dbReference type="GO" id="GO:0019877">
    <property type="term" value="P:diaminopimelate biosynthetic process"/>
    <property type="evidence" value="ECO:0007669"/>
    <property type="project" value="UniProtKB-ARBA"/>
</dbReference>
<dbReference type="PANTHER" id="PTHR11014:SF63">
    <property type="entry name" value="METALLOPEPTIDASE, PUTATIVE (AFU_ORTHOLOGUE AFUA_6G09600)-RELATED"/>
    <property type="match status" value="1"/>
</dbReference>
<dbReference type="PIRSF" id="PIRSF005962">
    <property type="entry name" value="Pept_M20D_amidohydro"/>
    <property type="match status" value="1"/>
</dbReference>
<dbReference type="Gene3D" id="3.30.70.360">
    <property type="match status" value="1"/>
</dbReference>
<dbReference type="EMBL" id="OMOQ01000001">
    <property type="protein sequence ID" value="SPH18352.1"/>
    <property type="molecule type" value="Genomic_DNA"/>
</dbReference>
<dbReference type="EC" id="3.-.-.-" evidence="4"/>
<dbReference type="RefSeq" id="WP_108852684.1">
    <property type="nucleotide sequence ID" value="NZ_OMOQ01000001.1"/>
</dbReference>
<evidence type="ECO:0000259" key="3">
    <source>
        <dbReference type="Pfam" id="PF07687"/>
    </source>
</evidence>
<feature type="binding site" evidence="2">
    <location>
        <position position="137"/>
    </location>
    <ligand>
        <name>Mn(2+)</name>
        <dbReference type="ChEBI" id="CHEBI:29035"/>
        <label>2</label>
    </ligand>
</feature>
<dbReference type="OrthoDB" id="9777385at2"/>
<feature type="binding site" evidence="2">
    <location>
        <position position="104"/>
    </location>
    <ligand>
        <name>Mn(2+)</name>
        <dbReference type="ChEBI" id="CHEBI:29035"/>
        <label>2</label>
    </ligand>
</feature>
<protein>
    <submittedName>
        <fullName evidence="4">Putative hydrolase YxeP</fullName>
        <ecNumber evidence="4">3.-.-.-</ecNumber>
    </submittedName>
</protein>
<name>A0A2R8B744_9RHOB</name>
<dbReference type="Pfam" id="PF07687">
    <property type="entry name" value="M20_dimer"/>
    <property type="match status" value="1"/>
</dbReference>
<dbReference type="NCBIfam" id="TIGR01891">
    <property type="entry name" value="amidohydrolases"/>
    <property type="match status" value="1"/>
</dbReference>
<evidence type="ECO:0000313" key="4">
    <source>
        <dbReference type="EMBL" id="SPH18352.1"/>
    </source>
</evidence>
<feature type="binding site" evidence="2">
    <location>
        <position position="163"/>
    </location>
    <ligand>
        <name>Mn(2+)</name>
        <dbReference type="ChEBI" id="CHEBI:29035"/>
        <label>2</label>
    </ligand>
</feature>
<keyword evidence="2" id="KW-0464">Manganese</keyword>
<dbReference type="FunFam" id="3.30.70.360:FF:000001">
    <property type="entry name" value="N-acetyldiaminopimelate deacetylase"/>
    <property type="match status" value="1"/>
</dbReference>
<feature type="binding site" evidence="2">
    <location>
        <position position="102"/>
    </location>
    <ligand>
        <name>Mn(2+)</name>
        <dbReference type="ChEBI" id="CHEBI:29035"/>
        <label>2</label>
    </ligand>
</feature>
<dbReference type="GO" id="GO:0046872">
    <property type="term" value="F:metal ion binding"/>
    <property type="evidence" value="ECO:0007669"/>
    <property type="project" value="UniProtKB-KW"/>
</dbReference>
<dbReference type="Gene3D" id="3.40.630.10">
    <property type="entry name" value="Zn peptidases"/>
    <property type="match status" value="1"/>
</dbReference>
<keyword evidence="2" id="KW-0479">Metal-binding</keyword>
<dbReference type="GO" id="GO:0050118">
    <property type="term" value="F:N-acetyldiaminopimelate deacetylase activity"/>
    <property type="evidence" value="ECO:0007669"/>
    <property type="project" value="UniProtKB-ARBA"/>
</dbReference>
<dbReference type="SUPFAM" id="SSF55031">
    <property type="entry name" value="Bacterial exopeptidase dimerisation domain"/>
    <property type="match status" value="1"/>
</dbReference>
<dbReference type="AlphaFoldDB" id="A0A2R8B744"/>
<sequence>MPVLNSIAEMAGEMKAWRRHLHAHPELGLDCVETAEFVAARLREIGVDDIHEGIGHTGIVALIRGRAEGRTVGLRADMDALPMTETTGADHASTVPGRMHACGHDGHTTMLLGAAKYLASTRNFAGTVALIFQPGEETGEGGPAMLADGMMERFGIEEVYALHTSPKQDLGVFITRPGPFMAAVTDFDIRIRGRGGHASRPQDTRDPIAAALTIGTAIQTIVARNNDAGEALVVSITQIHAGSAHNVIPAEAHIGGTIRSYRPEVQDMVRTRIRDIGEGIARAMGVEVEIGRRIDLAPTVNDPARTKFALSVAREISGEGKVISDHPPLMGSEDFGAMLAARPGAILFMGQGIGPMVHETDFDFCDDAAPVGASYFARLIERALPIE</sequence>
<comment type="cofactor">
    <cofactor evidence="2">
        <name>Mn(2+)</name>
        <dbReference type="ChEBI" id="CHEBI:29035"/>
    </cofactor>
    <text evidence="2">The Mn(2+) ion enhances activity.</text>
</comment>
<feature type="domain" description="Peptidase M20 dimerisation" evidence="3">
    <location>
        <begin position="186"/>
        <end position="276"/>
    </location>
</feature>